<dbReference type="SUPFAM" id="SSF46955">
    <property type="entry name" value="Putative DNA-binding domain"/>
    <property type="match status" value="1"/>
</dbReference>
<protein>
    <submittedName>
        <fullName evidence="5">DNA-binding transcriptional MerR regulator</fullName>
    </submittedName>
</protein>
<dbReference type="GO" id="GO:0003677">
    <property type="term" value="F:DNA binding"/>
    <property type="evidence" value="ECO:0007669"/>
    <property type="project" value="UniProtKB-KW"/>
</dbReference>
<evidence type="ECO:0000256" key="2">
    <source>
        <dbReference type="ARBA" id="ARBA00023125"/>
    </source>
</evidence>
<feature type="domain" description="HTH merR-type" evidence="4">
    <location>
        <begin position="1"/>
        <end position="68"/>
    </location>
</feature>
<gene>
    <name evidence="5" type="ORF">J2Z66_003608</name>
</gene>
<proteinExistence type="predicted"/>
<sequence>MRIGELSQLTGASIRSLRYYETKHLIVSDRLENGYRVYNSTAIERVKTIQFYISLGFNTDEIENFLNCVMISKEAFCEEVLPVYEQKLEGIDRQLLQLNQVRSNLLERIESIKQEQSIQTSLNRPSENMP</sequence>
<dbReference type="Gene3D" id="1.10.1660.10">
    <property type="match status" value="1"/>
</dbReference>
<dbReference type="SMART" id="SM00422">
    <property type="entry name" value="HTH_MERR"/>
    <property type="match status" value="1"/>
</dbReference>
<dbReference type="Pfam" id="PF13411">
    <property type="entry name" value="MerR_1"/>
    <property type="match status" value="1"/>
</dbReference>
<dbReference type="InterPro" id="IPR000551">
    <property type="entry name" value="MerR-type_HTH_dom"/>
</dbReference>
<dbReference type="EMBL" id="JAGGLB010000011">
    <property type="protein sequence ID" value="MBP1992000.1"/>
    <property type="molecule type" value="Genomic_DNA"/>
</dbReference>
<dbReference type="CDD" id="cd01282">
    <property type="entry name" value="HTH_MerR-like_sg3"/>
    <property type="match status" value="1"/>
</dbReference>
<dbReference type="Proteomes" id="UP001519287">
    <property type="component" value="Unassembled WGS sequence"/>
</dbReference>
<name>A0ABS4IWM8_9BACL</name>
<dbReference type="InterPro" id="IPR009061">
    <property type="entry name" value="DNA-bd_dom_put_sf"/>
</dbReference>
<dbReference type="PANTHER" id="PTHR30204:SF94">
    <property type="entry name" value="HEAVY METAL-DEPENDENT TRANSCRIPTIONAL REGULATOR HI_0293-RELATED"/>
    <property type="match status" value="1"/>
</dbReference>
<reference evidence="5 6" key="1">
    <citation type="submission" date="2021-03" db="EMBL/GenBank/DDBJ databases">
        <title>Genomic Encyclopedia of Type Strains, Phase IV (KMG-IV): sequencing the most valuable type-strain genomes for metagenomic binning, comparative biology and taxonomic classification.</title>
        <authorList>
            <person name="Goeker M."/>
        </authorList>
    </citation>
    <scope>NUCLEOTIDE SEQUENCE [LARGE SCALE GENOMIC DNA]</scope>
    <source>
        <strain evidence="5 6">DSM 26048</strain>
    </source>
</reference>
<evidence type="ECO:0000259" key="4">
    <source>
        <dbReference type="PROSITE" id="PS50937"/>
    </source>
</evidence>
<dbReference type="RefSeq" id="WP_209972717.1">
    <property type="nucleotide sequence ID" value="NZ_JAGGLB010000011.1"/>
</dbReference>
<dbReference type="InterPro" id="IPR047057">
    <property type="entry name" value="MerR_fam"/>
</dbReference>
<dbReference type="PANTHER" id="PTHR30204">
    <property type="entry name" value="REDOX-CYCLING DRUG-SENSING TRANSCRIPTIONAL ACTIVATOR SOXR"/>
    <property type="match status" value="1"/>
</dbReference>
<keyword evidence="6" id="KW-1185">Reference proteome</keyword>
<evidence type="ECO:0000313" key="6">
    <source>
        <dbReference type="Proteomes" id="UP001519287"/>
    </source>
</evidence>
<keyword evidence="1" id="KW-0805">Transcription regulation</keyword>
<organism evidence="5 6">
    <name type="scientific">Paenibacillus eucommiae</name>
    <dbReference type="NCBI Taxonomy" id="1355755"/>
    <lineage>
        <taxon>Bacteria</taxon>
        <taxon>Bacillati</taxon>
        <taxon>Bacillota</taxon>
        <taxon>Bacilli</taxon>
        <taxon>Bacillales</taxon>
        <taxon>Paenibacillaceae</taxon>
        <taxon>Paenibacillus</taxon>
    </lineage>
</organism>
<keyword evidence="2 5" id="KW-0238">DNA-binding</keyword>
<evidence type="ECO:0000256" key="3">
    <source>
        <dbReference type="ARBA" id="ARBA00023163"/>
    </source>
</evidence>
<keyword evidence="3" id="KW-0804">Transcription</keyword>
<comment type="caution">
    <text evidence="5">The sequence shown here is derived from an EMBL/GenBank/DDBJ whole genome shotgun (WGS) entry which is preliminary data.</text>
</comment>
<dbReference type="PROSITE" id="PS50937">
    <property type="entry name" value="HTH_MERR_2"/>
    <property type="match status" value="1"/>
</dbReference>
<accession>A0ABS4IWM8</accession>
<evidence type="ECO:0000256" key="1">
    <source>
        <dbReference type="ARBA" id="ARBA00023015"/>
    </source>
</evidence>
<dbReference type="PRINTS" id="PR00040">
    <property type="entry name" value="HTHMERR"/>
</dbReference>
<evidence type="ECO:0000313" key="5">
    <source>
        <dbReference type="EMBL" id="MBP1992000.1"/>
    </source>
</evidence>